<dbReference type="InterPro" id="IPR058922">
    <property type="entry name" value="WHD_DRP"/>
</dbReference>
<evidence type="ECO:0000259" key="4">
    <source>
        <dbReference type="Pfam" id="PF23247"/>
    </source>
</evidence>
<protein>
    <recommendedName>
        <fullName evidence="8">NB-ARC domain-containing protein</fullName>
    </recommendedName>
</protein>
<gene>
    <name evidence="6" type="ORF">BDA96_03G350600</name>
</gene>
<dbReference type="Gene3D" id="1.10.10.10">
    <property type="entry name" value="Winged helix-like DNA-binding domain superfamily/Winged helix DNA-binding domain"/>
    <property type="match status" value="1"/>
</dbReference>
<sequence length="897" mass="101339">MASYCCFWRPRQTTRFLSVQNLIPVQSISFQDMLRLLVRPDVGVIVIQGIGGSGKTWAAKAAYRAAMTSNLFEEYVWVPLSMNCSMRQCINKIAASLSCNKGYNLSIERTKAIIKEHLTKRKFLLVLDNAYFTEESILECLGVPRPQQQSLGSKIIVTTRTGRGESAMEPDIVLMPQPLTYEESYDLLREKIGKDICFAHDLISYCFGMPLTIVLLAGVLCDAPTQEAFDELVAKAHVALGAHISVFHTMERMVKFGYHHLPSDNVRHCLLYCLLFPEHQGIAVKELIWYWIMDGLLHKNIGFDEANHIGKEILDVLIKHGMVYLDDNGHIRMHDVIRETVSRYGKDNGYNEQHDWHVSNPISIRLEHLAKSSRRVLLMDTEMECLYGSPSCSFISSLLLRGNCLLRAMSEEFFCHMGLLGILDLSFTRIQVLPLSISRLTRLRMLLLIGCDYLKEIRHITPLVRLEVLDASGSGSLKSVGSGSFDHMVLLKVLDLSATSITFLTSIPVSMELRHLNLQGCPFLRSDLPYGVSKSGAVQNLWLGNVEDLADLMDMLWLPCGLTFNLFNMHGLEVSLDANMGGRGTTCVYASDAYFFNCLKKDSPLWLNCFRKFQIVISCSMDCQTMDTDVQAMKKDSTFQNSYFRTKRFAHSNEPNRYLEINGTIGVPSDLDGILGHAELISLKKLAMTTQSSDLNFSSMEAVRELWVENCDHLESFLTAEVVQALSAMGNLHSLWISNMENLSSFCKGVEGVTSFSCLKHLLFDCCPNLICLFPSVLHFPNLETLSIRFCDILERVFDNSALGEDTLPRLQSLQLWELPELTSVCSGVLPSLKNLKVRGCTKLRKIPVGVNENSPFVITIGEQLWWDSLIWDDETIKRWLLFRNWRPLLPHIATEG</sequence>
<feature type="domain" description="Disease resistance protein At4g27190-like leucine-rich repeats" evidence="4">
    <location>
        <begin position="737"/>
        <end position="847"/>
    </location>
</feature>
<dbReference type="OrthoDB" id="593148at2759"/>
<dbReference type="Pfam" id="PF00931">
    <property type="entry name" value="NB-ARC"/>
    <property type="match status" value="1"/>
</dbReference>
<dbReference type="SMR" id="A0A921UPL2"/>
<evidence type="ECO:0000259" key="3">
    <source>
        <dbReference type="Pfam" id="PF00931"/>
    </source>
</evidence>
<proteinExistence type="inferred from homology"/>
<dbReference type="PRINTS" id="PR00364">
    <property type="entry name" value="DISEASERSIST"/>
</dbReference>
<feature type="domain" description="Disease resistance protein winged helix" evidence="5">
    <location>
        <begin position="275"/>
        <end position="339"/>
    </location>
</feature>
<dbReference type="InterPro" id="IPR057135">
    <property type="entry name" value="At4g27190-like_LRR"/>
</dbReference>
<dbReference type="Pfam" id="PF23559">
    <property type="entry name" value="WHD_DRP"/>
    <property type="match status" value="1"/>
</dbReference>
<dbReference type="Gene3D" id="3.80.10.10">
    <property type="entry name" value="Ribonuclease Inhibitor"/>
    <property type="match status" value="2"/>
</dbReference>
<dbReference type="EMBL" id="CM027682">
    <property type="protein sequence ID" value="KAG0539773.1"/>
    <property type="molecule type" value="Genomic_DNA"/>
</dbReference>
<dbReference type="InterPro" id="IPR032675">
    <property type="entry name" value="LRR_dom_sf"/>
</dbReference>
<dbReference type="Gene3D" id="3.40.50.300">
    <property type="entry name" value="P-loop containing nucleotide triphosphate hydrolases"/>
    <property type="match status" value="1"/>
</dbReference>
<dbReference type="KEGG" id="sbi:8082395"/>
<dbReference type="SUPFAM" id="SSF52540">
    <property type="entry name" value="P-loop containing nucleoside triphosphate hydrolases"/>
    <property type="match status" value="1"/>
</dbReference>
<dbReference type="InterPro" id="IPR050905">
    <property type="entry name" value="Plant_NBS-LRR"/>
</dbReference>
<dbReference type="InterPro" id="IPR002182">
    <property type="entry name" value="NB-ARC"/>
</dbReference>
<dbReference type="PANTHER" id="PTHR33463:SF204">
    <property type="entry name" value="NB-ARC DOMAIN-CONTAINING PROTEIN"/>
    <property type="match status" value="1"/>
</dbReference>
<organism evidence="6 7">
    <name type="scientific">Sorghum bicolor</name>
    <name type="common">Sorghum</name>
    <name type="synonym">Sorghum vulgare</name>
    <dbReference type="NCBI Taxonomy" id="4558"/>
    <lineage>
        <taxon>Eukaryota</taxon>
        <taxon>Viridiplantae</taxon>
        <taxon>Streptophyta</taxon>
        <taxon>Embryophyta</taxon>
        <taxon>Tracheophyta</taxon>
        <taxon>Spermatophyta</taxon>
        <taxon>Magnoliopsida</taxon>
        <taxon>Liliopsida</taxon>
        <taxon>Poales</taxon>
        <taxon>Poaceae</taxon>
        <taxon>PACMAD clade</taxon>
        <taxon>Panicoideae</taxon>
        <taxon>Andropogonodae</taxon>
        <taxon>Andropogoneae</taxon>
        <taxon>Sorghinae</taxon>
        <taxon>Sorghum</taxon>
    </lineage>
</organism>
<evidence type="ECO:0000256" key="2">
    <source>
        <dbReference type="ARBA" id="ARBA00022821"/>
    </source>
</evidence>
<dbReference type="Proteomes" id="UP000807115">
    <property type="component" value="Chromosome 3"/>
</dbReference>
<keyword evidence="2" id="KW-0611">Plant defense</keyword>
<name>A0A921UPL2_SORBI</name>
<dbReference type="OMA" id="LLMGCDH"/>
<dbReference type="Gramene" id="EES01603">
    <property type="protein sequence ID" value="EES01603"/>
    <property type="gene ID" value="SORBI_3003G325300"/>
</dbReference>
<reference evidence="6" key="1">
    <citation type="journal article" date="2019" name="BMC Genomics">
        <title>A new reference genome for Sorghum bicolor reveals high levels of sequence similarity between sweet and grain genotypes: implications for the genetics of sugar metabolism.</title>
        <authorList>
            <person name="Cooper E.A."/>
            <person name="Brenton Z.W."/>
            <person name="Flinn B.S."/>
            <person name="Jenkins J."/>
            <person name="Shu S."/>
            <person name="Flowers D."/>
            <person name="Luo F."/>
            <person name="Wang Y."/>
            <person name="Xia P."/>
            <person name="Barry K."/>
            <person name="Daum C."/>
            <person name="Lipzen A."/>
            <person name="Yoshinaga Y."/>
            <person name="Schmutz J."/>
            <person name="Saski C."/>
            <person name="Vermerris W."/>
            <person name="Kresovich S."/>
        </authorList>
    </citation>
    <scope>NUCLEOTIDE SEQUENCE</scope>
</reference>
<dbReference type="PANTHER" id="PTHR33463">
    <property type="entry name" value="NB-ARC DOMAIN-CONTAINING PROTEIN-RELATED"/>
    <property type="match status" value="1"/>
</dbReference>
<comment type="similarity">
    <text evidence="1">Belongs to the disease resistance NB-LRR family.</text>
</comment>
<feature type="domain" description="NB-ARC" evidence="3">
    <location>
        <begin position="36"/>
        <end position="193"/>
    </location>
</feature>
<evidence type="ECO:0000313" key="6">
    <source>
        <dbReference type="EMBL" id="KAG0539773.1"/>
    </source>
</evidence>
<dbReference type="SUPFAM" id="SSF52058">
    <property type="entry name" value="L domain-like"/>
    <property type="match status" value="1"/>
</dbReference>
<dbReference type="InterPro" id="IPR027417">
    <property type="entry name" value="P-loop_NTPase"/>
</dbReference>
<dbReference type="InterPro" id="IPR036388">
    <property type="entry name" value="WH-like_DNA-bd_sf"/>
</dbReference>
<comment type="caution">
    <text evidence="6">The sequence shown here is derived from an EMBL/GenBank/DDBJ whole genome shotgun (WGS) entry which is preliminary data.</text>
</comment>
<dbReference type="AlphaFoldDB" id="A0A921UPL2"/>
<evidence type="ECO:0000259" key="5">
    <source>
        <dbReference type="Pfam" id="PF23559"/>
    </source>
</evidence>
<evidence type="ECO:0000313" key="7">
    <source>
        <dbReference type="Proteomes" id="UP000807115"/>
    </source>
</evidence>
<accession>A0A921UPL2</accession>
<dbReference type="GO" id="GO:0043531">
    <property type="term" value="F:ADP binding"/>
    <property type="evidence" value="ECO:0007669"/>
    <property type="project" value="InterPro"/>
</dbReference>
<reference evidence="6" key="2">
    <citation type="submission" date="2020-10" db="EMBL/GenBank/DDBJ databases">
        <authorList>
            <person name="Cooper E.A."/>
            <person name="Brenton Z.W."/>
            <person name="Flinn B.S."/>
            <person name="Jenkins J."/>
            <person name="Shu S."/>
            <person name="Flowers D."/>
            <person name="Luo F."/>
            <person name="Wang Y."/>
            <person name="Xia P."/>
            <person name="Barry K."/>
            <person name="Daum C."/>
            <person name="Lipzen A."/>
            <person name="Yoshinaga Y."/>
            <person name="Schmutz J."/>
            <person name="Saski C."/>
            <person name="Vermerris W."/>
            <person name="Kresovich S."/>
        </authorList>
    </citation>
    <scope>NUCLEOTIDE SEQUENCE</scope>
</reference>
<dbReference type="Pfam" id="PF23247">
    <property type="entry name" value="LRR_RPS2"/>
    <property type="match status" value="1"/>
</dbReference>
<evidence type="ECO:0008006" key="8">
    <source>
        <dbReference type="Google" id="ProtNLM"/>
    </source>
</evidence>
<dbReference type="GO" id="GO:0006952">
    <property type="term" value="P:defense response"/>
    <property type="evidence" value="ECO:0007669"/>
    <property type="project" value="UniProtKB-KW"/>
</dbReference>
<evidence type="ECO:0000256" key="1">
    <source>
        <dbReference type="ARBA" id="ARBA00008894"/>
    </source>
</evidence>